<protein>
    <submittedName>
        <fullName evidence="1">Uncharacterized protein</fullName>
    </submittedName>
</protein>
<evidence type="ECO:0000313" key="1">
    <source>
        <dbReference type="EMBL" id="OBZ82190.1"/>
    </source>
</evidence>
<dbReference type="AlphaFoldDB" id="A0A1C7MZA1"/>
<keyword evidence="2" id="KW-1185">Reference proteome</keyword>
<accession>A0A1C7MZA1</accession>
<evidence type="ECO:0000313" key="2">
    <source>
        <dbReference type="Proteomes" id="UP000093000"/>
    </source>
</evidence>
<dbReference type="OrthoDB" id="2260217at2759"/>
<sequence>MERITTTVSMQDTLSWDPSAHYLLAHCSIHDLSIAIDHQGRCYGLPSKDVCLPESVHAIVNHCRHGSDQCRFYILTHSHDLYQWDIESRCSCPYESQEMPRKKRVRLIEEEEKMDIDMHGLSKISSHVVHIMTYLPNQLVLFSKTEDVRLLDTASHHLSTSTPFAFKDRYVTAHLPVECLSEAFVDFFQLKERQGIMLAKQDSTIYWRNSSEDTKLFSMESHEQIEWIDYDTNQLVALGGDIITDSLLQRNQGTIVLYFYSNKGIQHQQFHLNGTIQALTKINAFHYLVATGLGRVYRLYVEQTEMKYIPMQGLSNVILLASDHHDSFRAITVDPDQQQAHLLQVNYNPMPVSLEDDPKALKESIQQTLRELAQSESLVRQMDLKEQALNQKLTSINRTLYAIQSIHQKRKIGQCNSIETTGFEYTIQPIVQSNSSEHTLFQTTAHVRVCLKTARFLELEDWTLQLHFSKTGLVRRIPVVGLESCFENQMERYSVWEHNLPIDSTQLPCQVDSMLMIDLSPDPAACFALSTIPLDEFHFAVPLHESLNANIQRRGLEEVSDRLMKSWQQRQSRDNTAAHPFARWMKKRQNNQPSNMKEERGLDLGVVRMRYRVDTTFSAEDYRSILSLILGEGRTIDDMKRILYGGAEHASFVLAFYPACPILLDLSRVSDTMIEFKIQCHSMPVLSRAETTLLERIRFYGLSRPLESQPIDQTLNSVQPSYRLDSDIPIGHFKIEH</sequence>
<proteinExistence type="predicted"/>
<organism evidence="1 2">
    <name type="scientific">Choanephora cucurbitarum</name>
    <dbReference type="NCBI Taxonomy" id="101091"/>
    <lineage>
        <taxon>Eukaryota</taxon>
        <taxon>Fungi</taxon>
        <taxon>Fungi incertae sedis</taxon>
        <taxon>Mucoromycota</taxon>
        <taxon>Mucoromycotina</taxon>
        <taxon>Mucoromycetes</taxon>
        <taxon>Mucorales</taxon>
        <taxon>Mucorineae</taxon>
        <taxon>Choanephoraceae</taxon>
        <taxon>Choanephoroideae</taxon>
        <taxon>Choanephora</taxon>
    </lineage>
</organism>
<gene>
    <name evidence="1" type="ORF">A0J61_09764</name>
</gene>
<reference evidence="1 2" key="1">
    <citation type="submission" date="2016-03" db="EMBL/GenBank/DDBJ databases">
        <title>Choanephora cucurbitarum.</title>
        <authorList>
            <person name="Min B."/>
            <person name="Park H."/>
            <person name="Park J.-H."/>
            <person name="Shin H.-D."/>
            <person name="Choi I.-G."/>
        </authorList>
    </citation>
    <scope>NUCLEOTIDE SEQUENCE [LARGE SCALE GENOMIC DNA]</scope>
    <source>
        <strain evidence="1 2">KUS-F28377</strain>
    </source>
</reference>
<dbReference type="Proteomes" id="UP000093000">
    <property type="component" value="Unassembled WGS sequence"/>
</dbReference>
<dbReference type="EMBL" id="LUGH01000930">
    <property type="protein sequence ID" value="OBZ82190.1"/>
    <property type="molecule type" value="Genomic_DNA"/>
</dbReference>
<dbReference type="InParanoid" id="A0A1C7MZA1"/>
<name>A0A1C7MZA1_9FUNG</name>
<comment type="caution">
    <text evidence="1">The sequence shown here is derived from an EMBL/GenBank/DDBJ whole genome shotgun (WGS) entry which is preliminary data.</text>
</comment>